<dbReference type="AlphaFoldDB" id="A0A182NWS1"/>
<reference evidence="2" key="2">
    <citation type="submission" date="2020-05" db="UniProtKB">
        <authorList>
            <consortium name="EnsemblMetazoa"/>
        </authorList>
    </citation>
    <scope>IDENTIFICATION</scope>
    <source>
        <strain evidence="2">WRAIR2</strain>
    </source>
</reference>
<organism evidence="2 3">
    <name type="scientific">Anopheles dirus</name>
    <dbReference type="NCBI Taxonomy" id="7168"/>
    <lineage>
        <taxon>Eukaryota</taxon>
        <taxon>Metazoa</taxon>
        <taxon>Ecdysozoa</taxon>
        <taxon>Arthropoda</taxon>
        <taxon>Hexapoda</taxon>
        <taxon>Insecta</taxon>
        <taxon>Pterygota</taxon>
        <taxon>Neoptera</taxon>
        <taxon>Endopterygota</taxon>
        <taxon>Diptera</taxon>
        <taxon>Nematocera</taxon>
        <taxon>Culicoidea</taxon>
        <taxon>Culicidae</taxon>
        <taxon>Anophelinae</taxon>
        <taxon>Anopheles</taxon>
    </lineage>
</organism>
<feature type="compositionally biased region" description="Basic residues" evidence="1">
    <location>
        <begin position="9"/>
        <end position="32"/>
    </location>
</feature>
<dbReference type="VEuPathDB" id="VectorBase:ADIR014332"/>
<evidence type="ECO:0000313" key="2">
    <source>
        <dbReference type="EnsemblMetazoa" id="ADIR014332-PA"/>
    </source>
</evidence>
<sequence>MLQESSFPRQRHKKTQRVTHAHTKRIRKKSRQQRATLIH</sequence>
<accession>A0A182NWS1</accession>
<keyword evidence="3" id="KW-1185">Reference proteome</keyword>
<dbReference type="EnsemblMetazoa" id="ADIR014332-RA">
    <property type="protein sequence ID" value="ADIR014332-PA"/>
    <property type="gene ID" value="ADIR014332"/>
</dbReference>
<evidence type="ECO:0000313" key="3">
    <source>
        <dbReference type="Proteomes" id="UP000075884"/>
    </source>
</evidence>
<feature type="region of interest" description="Disordered" evidence="1">
    <location>
        <begin position="1"/>
        <end position="39"/>
    </location>
</feature>
<name>A0A182NWS1_9DIPT</name>
<protein>
    <submittedName>
        <fullName evidence="2">Uncharacterized protein</fullName>
    </submittedName>
</protein>
<reference evidence="3" key="1">
    <citation type="submission" date="2013-03" db="EMBL/GenBank/DDBJ databases">
        <title>The Genome Sequence of Anopheles dirus WRAIR2.</title>
        <authorList>
            <consortium name="The Broad Institute Genomics Platform"/>
            <person name="Neafsey D.E."/>
            <person name="Walton C."/>
            <person name="Walker B."/>
            <person name="Young S.K."/>
            <person name="Zeng Q."/>
            <person name="Gargeya S."/>
            <person name="Fitzgerald M."/>
            <person name="Haas B."/>
            <person name="Abouelleil A."/>
            <person name="Allen A.W."/>
            <person name="Alvarado L."/>
            <person name="Arachchi H.M."/>
            <person name="Berlin A.M."/>
            <person name="Chapman S.B."/>
            <person name="Gainer-Dewar J."/>
            <person name="Goldberg J."/>
            <person name="Griggs A."/>
            <person name="Gujja S."/>
            <person name="Hansen M."/>
            <person name="Howarth C."/>
            <person name="Imamovic A."/>
            <person name="Ireland A."/>
            <person name="Larimer J."/>
            <person name="McCowan C."/>
            <person name="Murphy C."/>
            <person name="Pearson M."/>
            <person name="Poon T.W."/>
            <person name="Priest M."/>
            <person name="Roberts A."/>
            <person name="Saif S."/>
            <person name="Shea T."/>
            <person name="Sisk P."/>
            <person name="Sykes S."/>
            <person name="Wortman J."/>
            <person name="Nusbaum C."/>
            <person name="Birren B."/>
        </authorList>
    </citation>
    <scope>NUCLEOTIDE SEQUENCE [LARGE SCALE GENOMIC DNA]</scope>
    <source>
        <strain evidence="3">WRAIR2</strain>
    </source>
</reference>
<dbReference type="Proteomes" id="UP000075884">
    <property type="component" value="Unassembled WGS sequence"/>
</dbReference>
<proteinExistence type="predicted"/>
<evidence type="ECO:0000256" key="1">
    <source>
        <dbReference type="SAM" id="MobiDB-lite"/>
    </source>
</evidence>